<reference evidence="2 3" key="1">
    <citation type="submission" date="2018-06" db="EMBL/GenBank/DDBJ databases">
        <authorList>
            <consortium name="Pathogen Informatics"/>
            <person name="Doyle S."/>
        </authorList>
    </citation>
    <scope>NUCLEOTIDE SEQUENCE [LARGE SCALE GENOMIC DNA]</scope>
    <source>
        <strain evidence="2 3">NCTC10376</strain>
    </source>
</reference>
<keyword evidence="2" id="KW-0449">Lipoprotein</keyword>
<keyword evidence="1" id="KW-0732">Signal</keyword>
<dbReference type="InterPro" id="IPR038714">
    <property type="entry name" value="YfeY-like_sf"/>
</dbReference>
<proteinExistence type="predicted"/>
<dbReference type="EMBL" id="UGTW01000001">
    <property type="protein sequence ID" value="SUC17109.1"/>
    <property type="molecule type" value="Genomic_DNA"/>
</dbReference>
<dbReference type="InterPro" id="IPR010916">
    <property type="entry name" value="TonB_box_CS"/>
</dbReference>
<organism evidence="2 3">
    <name type="scientific">Proteus vulgaris</name>
    <dbReference type="NCBI Taxonomy" id="585"/>
    <lineage>
        <taxon>Bacteria</taxon>
        <taxon>Pseudomonadati</taxon>
        <taxon>Pseudomonadota</taxon>
        <taxon>Gammaproteobacteria</taxon>
        <taxon>Enterobacterales</taxon>
        <taxon>Morganellaceae</taxon>
        <taxon>Proteus</taxon>
    </lineage>
</organism>
<evidence type="ECO:0000313" key="2">
    <source>
        <dbReference type="EMBL" id="SUC17109.1"/>
    </source>
</evidence>
<feature type="signal peptide" evidence="1">
    <location>
        <begin position="1"/>
        <end position="24"/>
    </location>
</feature>
<evidence type="ECO:0000313" key="3">
    <source>
        <dbReference type="Proteomes" id="UP000254331"/>
    </source>
</evidence>
<sequence>MMPKFWLPLCLSTSVLLLSGCSSMGGMSFSALNPMNWFSNDTLTVSANGLGHITSSTKITENDIKNELGSRFHYREGMEMQGSDIIVVVQGLEDNKIQVAFYGKEKGTVEKIDVFDAKATTDWGTTMGTPFKDIYKKAFGVCSKGPKDEKQRTILCQSEQAKSVSYVFSGQWDGPDGLMPPDEVLSNWTLTQIIWQNKSPSRYSL</sequence>
<dbReference type="InterPro" id="IPR010938">
    <property type="entry name" value="DUF1131"/>
</dbReference>
<dbReference type="AlphaFoldDB" id="A0A379FBZ1"/>
<accession>A0A379FBZ1</accession>
<protein>
    <submittedName>
        <fullName evidence="2">RpoE-regulated lipoprotein</fullName>
    </submittedName>
</protein>
<dbReference type="Pfam" id="PF06572">
    <property type="entry name" value="DUF1131"/>
    <property type="match status" value="1"/>
</dbReference>
<gene>
    <name evidence="2" type="primary">yfeY</name>
    <name evidence="2" type="ORF">NCTC10376_03033</name>
</gene>
<dbReference type="RefSeq" id="WP_224215363.1">
    <property type="nucleotide sequence ID" value="NZ_CABMNT010000001.1"/>
</dbReference>
<dbReference type="NCBIfam" id="NF007990">
    <property type="entry name" value="PRK10718.1"/>
    <property type="match status" value="1"/>
</dbReference>
<dbReference type="Gene3D" id="2.60.460.10">
    <property type="entry name" value="protein yfey like domain"/>
    <property type="match status" value="1"/>
</dbReference>
<dbReference type="PROSITE" id="PS00430">
    <property type="entry name" value="TONB_DEPENDENT_REC_1"/>
    <property type="match status" value="1"/>
</dbReference>
<name>A0A379FBZ1_PROVU</name>
<dbReference type="GeneID" id="93393686"/>
<feature type="chain" id="PRO_5016746838" evidence="1">
    <location>
        <begin position="25"/>
        <end position="205"/>
    </location>
</feature>
<dbReference type="PROSITE" id="PS51257">
    <property type="entry name" value="PROKAR_LIPOPROTEIN"/>
    <property type="match status" value="1"/>
</dbReference>
<dbReference type="Proteomes" id="UP000254331">
    <property type="component" value="Unassembled WGS sequence"/>
</dbReference>
<evidence type="ECO:0000256" key="1">
    <source>
        <dbReference type="SAM" id="SignalP"/>
    </source>
</evidence>